<reference evidence="11 12" key="1">
    <citation type="journal article" date="2012" name="Mol. Biol. Evol.">
        <title>Genome reduction and co-evolution between the primary and secondary bacterial symbionts of psyllids.</title>
        <authorList>
            <person name="Sloan D.B."/>
            <person name="Moran N.A."/>
        </authorList>
    </citation>
    <scope>NUCLEOTIDE SEQUENCE [LARGE SCALE GENOMIC DNA]</scope>
    <source>
        <strain evidence="11 12">PC</strain>
    </source>
</reference>
<dbReference type="PANTHER" id="PTHR11831">
    <property type="entry name" value="30S 40S RIBOSOMAL PROTEIN"/>
    <property type="match status" value="1"/>
</dbReference>
<dbReference type="Pfam" id="PF01479">
    <property type="entry name" value="S4"/>
    <property type="match status" value="1"/>
</dbReference>
<dbReference type="Gene3D" id="1.10.1050.10">
    <property type="entry name" value="Ribosomal Protein S4 Delta 41, Chain A, domain 1"/>
    <property type="match status" value="1"/>
</dbReference>
<dbReference type="PROSITE" id="PS00632">
    <property type="entry name" value="RIBOSOMAL_S4"/>
    <property type="match status" value="1"/>
</dbReference>
<dbReference type="AlphaFoldDB" id="J3YQW7"/>
<dbReference type="NCBIfam" id="NF003717">
    <property type="entry name" value="PRK05327.1"/>
    <property type="match status" value="1"/>
</dbReference>
<keyword evidence="4 8" id="KW-0689">Ribosomal protein</keyword>
<comment type="similarity">
    <text evidence="1 8">Belongs to the universal ribosomal protein uS4 family.</text>
</comment>
<sequence length="197" mass="24041">MTKKKQKNIKFCRREGENLEFFSEKKYLNKARSNLTPGEHGVEKGKFSDFGLILRIKQKLKRYYCIYEKEFKKIYFLVKKNFFNDIDLINFLERRLDNVVYRFNFSISRKESRQFIIHGYVKINYRINRIPSYLLSPGDIVTINKKFLFKKYLYDYKNTLFVNWLFSNYFEGYGIFLSFSNNNLFNLNKNLILDIYK</sequence>
<dbReference type="SUPFAM" id="SSF55174">
    <property type="entry name" value="Alpha-L RNA-binding motif"/>
    <property type="match status" value="1"/>
</dbReference>
<keyword evidence="3 7" id="KW-0694">RNA-binding</keyword>
<evidence type="ECO:0000259" key="10">
    <source>
        <dbReference type="SMART" id="SM01390"/>
    </source>
</evidence>
<evidence type="ECO:0000259" key="9">
    <source>
        <dbReference type="SMART" id="SM00363"/>
    </source>
</evidence>
<dbReference type="PANTHER" id="PTHR11831:SF4">
    <property type="entry name" value="SMALL RIBOSOMAL SUBUNIT PROTEIN US4M"/>
    <property type="match status" value="1"/>
</dbReference>
<dbReference type="InterPro" id="IPR002942">
    <property type="entry name" value="S4_RNA-bd"/>
</dbReference>
<dbReference type="Pfam" id="PF00163">
    <property type="entry name" value="Ribosomal_S4"/>
    <property type="match status" value="1"/>
</dbReference>
<accession>J3YQW7</accession>
<dbReference type="GO" id="GO:0015935">
    <property type="term" value="C:small ribosomal subunit"/>
    <property type="evidence" value="ECO:0007669"/>
    <property type="project" value="TreeGrafter"/>
</dbReference>
<keyword evidence="5 8" id="KW-0687">Ribonucleoprotein</keyword>
<feature type="domain" description="Small ribosomal subunit protein uS4 N-terminal" evidence="10">
    <location>
        <begin position="3"/>
        <end position="93"/>
    </location>
</feature>
<organism evidence="11 12">
    <name type="scientific">Candidatus Carsonella ruddii PC isolate NHV</name>
    <dbReference type="NCBI Taxonomy" id="1202540"/>
    <lineage>
        <taxon>Bacteria</taxon>
        <taxon>Pseudomonadati</taxon>
        <taxon>Pseudomonadota</taxon>
        <taxon>Gammaproteobacteria</taxon>
        <taxon>Oceanospirillales</taxon>
        <taxon>Halomonadaceae</taxon>
        <taxon>Zymobacter group</taxon>
        <taxon>Candidatus Carsonella</taxon>
    </lineage>
</organism>
<dbReference type="SMART" id="SM01390">
    <property type="entry name" value="Ribosomal_S4"/>
    <property type="match status" value="1"/>
</dbReference>
<evidence type="ECO:0000256" key="1">
    <source>
        <dbReference type="ARBA" id="ARBA00007465"/>
    </source>
</evidence>
<dbReference type="HOGENOM" id="CLU_092403_0_1_6"/>
<dbReference type="GO" id="GO:0042274">
    <property type="term" value="P:ribosomal small subunit biogenesis"/>
    <property type="evidence" value="ECO:0007669"/>
    <property type="project" value="TreeGrafter"/>
</dbReference>
<dbReference type="RefSeq" id="WP_014887662.1">
    <property type="nucleotide sequence ID" value="NC_018418.1"/>
</dbReference>
<dbReference type="InterPro" id="IPR022801">
    <property type="entry name" value="Ribosomal_uS4"/>
</dbReference>
<name>J3YQW7_CARRU</name>
<dbReference type="EMBL" id="CP003545">
    <property type="protein sequence ID" value="AFP84363.1"/>
    <property type="molecule type" value="Genomic_DNA"/>
</dbReference>
<dbReference type="OrthoDB" id="9803672at2"/>
<dbReference type="GO" id="GO:0019843">
    <property type="term" value="F:rRNA binding"/>
    <property type="evidence" value="ECO:0007669"/>
    <property type="project" value="UniProtKB-KW"/>
</dbReference>
<evidence type="ECO:0000256" key="8">
    <source>
        <dbReference type="RuleBase" id="RU003699"/>
    </source>
</evidence>
<dbReference type="PROSITE" id="PS50889">
    <property type="entry name" value="S4"/>
    <property type="match status" value="1"/>
</dbReference>
<evidence type="ECO:0000256" key="5">
    <source>
        <dbReference type="ARBA" id="ARBA00023274"/>
    </source>
</evidence>
<keyword evidence="2 7" id="KW-0699">rRNA-binding</keyword>
<evidence type="ECO:0000313" key="11">
    <source>
        <dbReference type="EMBL" id="AFP84363.1"/>
    </source>
</evidence>
<evidence type="ECO:0000313" key="12">
    <source>
        <dbReference type="Proteomes" id="UP000003935"/>
    </source>
</evidence>
<feature type="domain" description="RNA-binding S4" evidence="9">
    <location>
        <begin position="94"/>
        <end position="153"/>
    </location>
</feature>
<evidence type="ECO:0000256" key="2">
    <source>
        <dbReference type="ARBA" id="ARBA00022730"/>
    </source>
</evidence>
<dbReference type="STRING" id="1202540.A357_0164"/>
<dbReference type="GO" id="GO:0003735">
    <property type="term" value="F:structural constituent of ribosome"/>
    <property type="evidence" value="ECO:0007669"/>
    <property type="project" value="TreeGrafter"/>
</dbReference>
<dbReference type="Gene3D" id="3.10.290.10">
    <property type="entry name" value="RNA-binding S4 domain"/>
    <property type="match status" value="1"/>
</dbReference>
<dbReference type="InterPro" id="IPR018079">
    <property type="entry name" value="Ribosomal_uS4_CS"/>
</dbReference>
<dbReference type="CDD" id="cd00165">
    <property type="entry name" value="S4"/>
    <property type="match status" value="1"/>
</dbReference>
<evidence type="ECO:0000256" key="3">
    <source>
        <dbReference type="ARBA" id="ARBA00022884"/>
    </source>
</evidence>
<dbReference type="Proteomes" id="UP000003935">
    <property type="component" value="Chromosome"/>
</dbReference>
<evidence type="ECO:0000256" key="7">
    <source>
        <dbReference type="PROSITE-ProRule" id="PRU00182"/>
    </source>
</evidence>
<protein>
    <recommendedName>
        <fullName evidence="6">Small ribosomal subunit protein uS4</fullName>
    </recommendedName>
</protein>
<dbReference type="SMART" id="SM00363">
    <property type="entry name" value="S4"/>
    <property type="match status" value="1"/>
</dbReference>
<proteinExistence type="inferred from homology"/>
<evidence type="ECO:0000256" key="4">
    <source>
        <dbReference type="ARBA" id="ARBA00022980"/>
    </source>
</evidence>
<dbReference type="PATRIC" id="fig|1202540.3.peg.134"/>
<dbReference type="InterPro" id="IPR036986">
    <property type="entry name" value="S4_RNA-bd_sf"/>
</dbReference>
<evidence type="ECO:0000256" key="6">
    <source>
        <dbReference type="ARBA" id="ARBA00035254"/>
    </source>
</evidence>
<dbReference type="InterPro" id="IPR001912">
    <property type="entry name" value="Ribosomal_uS4_N"/>
</dbReference>
<dbReference type="KEGG" id="crv:A357_0164"/>
<gene>
    <name evidence="11" type="primary">rpsD</name>
    <name evidence="11" type="ORF">A357_0164</name>
</gene>